<feature type="transmembrane region" description="Helical" evidence="11">
    <location>
        <begin position="1654"/>
        <end position="1678"/>
    </location>
</feature>
<dbReference type="GO" id="GO:0007156">
    <property type="term" value="P:homophilic cell adhesion via plasma membrane adhesion molecules"/>
    <property type="evidence" value="ECO:0007669"/>
    <property type="project" value="InterPro"/>
</dbReference>
<evidence type="ECO:0000256" key="7">
    <source>
        <dbReference type="ARBA" id="ARBA00023136"/>
    </source>
</evidence>
<feature type="domain" description="Cadherin" evidence="12">
    <location>
        <begin position="95"/>
        <end position="211"/>
    </location>
</feature>
<dbReference type="OrthoDB" id="6162519at2759"/>
<dbReference type="PANTHER" id="PTHR24026:SF136">
    <property type="entry name" value="PROTOCADHERIN-23"/>
    <property type="match status" value="1"/>
</dbReference>
<evidence type="ECO:0000313" key="13">
    <source>
        <dbReference type="EMBL" id="PVD28341.1"/>
    </source>
</evidence>
<comment type="caution">
    <text evidence="13">The sequence shown here is derived from an EMBL/GenBank/DDBJ whole genome shotgun (WGS) entry which is preliminary data.</text>
</comment>
<comment type="subcellular location">
    <subcellularLocation>
        <location evidence="1">Membrane</location>
    </subcellularLocation>
</comment>
<name>A0A2T7P4K1_POMCA</name>
<organism evidence="13 14">
    <name type="scientific">Pomacea canaliculata</name>
    <name type="common">Golden apple snail</name>
    <dbReference type="NCBI Taxonomy" id="400727"/>
    <lineage>
        <taxon>Eukaryota</taxon>
        <taxon>Metazoa</taxon>
        <taxon>Spiralia</taxon>
        <taxon>Lophotrochozoa</taxon>
        <taxon>Mollusca</taxon>
        <taxon>Gastropoda</taxon>
        <taxon>Caenogastropoda</taxon>
        <taxon>Architaenioglossa</taxon>
        <taxon>Ampullarioidea</taxon>
        <taxon>Ampullariidae</taxon>
        <taxon>Pomacea</taxon>
    </lineage>
</organism>
<feature type="domain" description="Cadherin" evidence="12">
    <location>
        <begin position="1177"/>
        <end position="1268"/>
    </location>
</feature>
<dbReference type="Gene3D" id="2.60.40.60">
    <property type="entry name" value="Cadherins"/>
    <property type="match status" value="15"/>
</dbReference>
<feature type="compositionally biased region" description="Basic and acidic residues" evidence="10">
    <location>
        <begin position="2013"/>
        <end position="2034"/>
    </location>
</feature>
<feature type="region of interest" description="Disordered" evidence="10">
    <location>
        <begin position="1747"/>
        <end position="1803"/>
    </location>
</feature>
<reference evidence="13 14" key="1">
    <citation type="submission" date="2018-04" db="EMBL/GenBank/DDBJ databases">
        <title>The genome of golden apple snail Pomacea canaliculata provides insight into stress tolerance and invasive adaptation.</title>
        <authorList>
            <person name="Liu C."/>
            <person name="Liu B."/>
            <person name="Ren Y."/>
            <person name="Zhang Y."/>
            <person name="Wang H."/>
            <person name="Li S."/>
            <person name="Jiang F."/>
            <person name="Yin L."/>
            <person name="Zhang G."/>
            <person name="Qian W."/>
            <person name="Fan W."/>
        </authorList>
    </citation>
    <scope>NUCLEOTIDE SEQUENCE [LARGE SCALE GENOMIC DNA]</scope>
    <source>
        <strain evidence="13">SZHN2017</strain>
        <tissue evidence="13">Muscle</tissue>
    </source>
</reference>
<keyword evidence="14" id="KW-1185">Reference proteome</keyword>
<gene>
    <name evidence="13" type="ORF">C0Q70_10928</name>
</gene>
<feature type="domain" description="Cadherin" evidence="12">
    <location>
        <begin position="422"/>
        <end position="503"/>
    </location>
</feature>
<feature type="domain" description="Cadherin" evidence="12">
    <location>
        <begin position="1024"/>
        <end position="1075"/>
    </location>
</feature>
<dbReference type="InterPro" id="IPR002126">
    <property type="entry name" value="Cadherin-like_dom"/>
</dbReference>
<keyword evidence="2 11" id="KW-0812">Transmembrane</keyword>
<keyword evidence="8" id="KW-0325">Glycoprotein</keyword>
<evidence type="ECO:0000313" key="14">
    <source>
        <dbReference type="Proteomes" id="UP000245119"/>
    </source>
</evidence>
<feature type="domain" description="Cadherin" evidence="12">
    <location>
        <begin position="885"/>
        <end position="986"/>
    </location>
</feature>
<evidence type="ECO:0000256" key="9">
    <source>
        <dbReference type="PROSITE-ProRule" id="PRU00043"/>
    </source>
</evidence>
<evidence type="ECO:0000256" key="8">
    <source>
        <dbReference type="ARBA" id="ARBA00023180"/>
    </source>
</evidence>
<dbReference type="GO" id="GO:0005509">
    <property type="term" value="F:calcium ion binding"/>
    <property type="evidence" value="ECO:0007669"/>
    <property type="project" value="UniProtKB-UniRule"/>
</dbReference>
<keyword evidence="6 11" id="KW-1133">Transmembrane helix</keyword>
<dbReference type="EMBL" id="PZQS01000006">
    <property type="protein sequence ID" value="PVD28341.1"/>
    <property type="molecule type" value="Genomic_DNA"/>
</dbReference>
<feature type="domain" description="Cadherin" evidence="12">
    <location>
        <begin position="2"/>
        <end position="59"/>
    </location>
</feature>
<feature type="compositionally biased region" description="Acidic residues" evidence="10">
    <location>
        <begin position="1933"/>
        <end position="1945"/>
    </location>
</feature>
<feature type="compositionally biased region" description="Low complexity" evidence="10">
    <location>
        <begin position="1791"/>
        <end position="1803"/>
    </location>
</feature>
<dbReference type="Pfam" id="PF00028">
    <property type="entry name" value="Cadherin"/>
    <property type="match status" value="1"/>
</dbReference>
<dbReference type="SMART" id="SM00112">
    <property type="entry name" value="CA"/>
    <property type="match status" value="12"/>
</dbReference>
<dbReference type="GO" id="GO:0005886">
    <property type="term" value="C:plasma membrane"/>
    <property type="evidence" value="ECO:0007669"/>
    <property type="project" value="InterPro"/>
</dbReference>
<evidence type="ECO:0000256" key="2">
    <source>
        <dbReference type="ARBA" id="ARBA00022692"/>
    </source>
</evidence>
<dbReference type="PRINTS" id="PR00205">
    <property type="entry name" value="CADHERIN"/>
</dbReference>
<keyword evidence="4 9" id="KW-0106">Calcium</keyword>
<proteinExistence type="predicted"/>
<evidence type="ECO:0000256" key="11">
    <source>
        <dbReference type="SAM" id="Phobius"/>
    </source>
</evidence>
<dbReference type="CDD" id="cd11304">
    <property type="entry name" value="Cadherin_repeat"/>
    <property type="match status" value="14"/>
</dbReference>
<dbReference type="InterPro" id="IPR015919">
    <property type="entry name" value="Cadherin-like_sf"/>
</dbReference>
<feature type="domain" description="Cadherin" evidence="12">
    <location>
        <begin position="1076"/>
        <end position="1173"/>
    </location>
</feature>
<dbReference type="Proteomes" id="UP000245119">
    <property type="component" value="Linkage Group LG6"/>
</dbReference>
<feature type="compositionally biased region" description="Acidic residues" evidence="10">
    <location>
        <begin position="1965"/>
        <end position="1979"/>
    </location>
</feature>
<evidence type="ECO:0000256" key="4">
    <source>
        <dbReference type="ARBA" id="ARBA00022837"/>
    </source>
</evidence>
<feature type="domain" description="Cadherin" evidence="12">
    <location>
        <begin position="1459"/>
        <end position="1563"/>
    </location>
</feature>
<dbReference type="PROSITE" id="PS50268">
    <property type="entry name" value="CADHERIN_2"/>
    <property type="match status" value="14"/>
</dbReference>
<evidence type="ECO:0000256" key="3">
    <source>
        <dbReference type="ARBA" id="ARBA00022737"/>
    </source>
</evidence>
<evidence type="ECO:0000256" key="5">
    <source>
        <dbReference type="ARBA" id="ARBA00022889"/>
    </source>
</evidence>
<keyword evidence="7 11" id="KW-0472">Membrane</keyword>
<evidence type="ECO:0000259" key="12">
    <source>
        <dbReference type="PROSITE" id="PS50268"/>
    </source>
</evidence>
<dbReference type="InterPro" id="IPR020894">
    <property type="entry name" value="Cadherin_CS"/>
</dbReference>
<evidence type="ECO:0000256" key="6">
    <source>
        <dbReference type="ARBA" id="ARBA00022989"/>
    </source>
</evidence>
<feature type="domain" description="Cadherin" evidence="12">
    <location>
        <begin position="1378"/>
        <end position="1458"/>
    </location>
</feature>
<feature type="domain" description="Cadherin" evidence="12">
    <location>
        <begin position="312"/>
        <end position="404"/>
    </location>
</feature>
<feature type="domain" description="Cadherin" evidence="12">
    <location>
        <begin position="504"/>
        <end position="596"/>
    </location>
</feature>
<accession>A0A2T7P4K1</accession>
<keyword evidence="3" id="KW-0677">Repeat</keyword>
<feature type="compositionally biased region" description="Pro residues" evidence="10">
    <location>
        <begin position="1991"/>
        <end position="2000"/>
    </location>
</feature>
<keyword evidence="5" id="KW-0130">Cell adhesion</keyword>
<feature type="domain" description="Cadherin" evidence="12">
    <location>
        <begin position="212"/>
        <end position="311"/>
    </location>
</feature>
<dbReference type="PROSITE" id="PS00232">
    <property type="entry name" value="CADHERIN_1"/>
    <property type="match status" value="8"/>
</dbReference>
<sequence length="2034" mass="225928">MSGYGEILVDRLISYQKGETEFELTVLITTFQSFDLPGKNGSAPVVVRIIDIDDNDPVFDNMVYIFHVEEENASEIGQKQPTSPPVFAFDQDTGINDKVTYSINEHSAFGSFVVRVLAIDADEGDNALFNYTLKTEESLFAIQTDILGNLQYGIVTVSNSSALDREIFSYLNMTVQTKEFRPPQGGDCISGMCSITITIQLIDINDNSPVFDNSSYKLIVKDNNKDVFLMLVNASDADEGENADLRYSCVPSYALGSDGCSVITVEDKTGEISLSQPLDSLQVYYASIEACDSPTDVSQMRCTTVPIRISLNPDLLLNVTSYNFTVYENLPAGTYVADILNYNLQFELQDKEFELNERTLRTKRSFDREEQAKFLFVISTHNEKSTNISVLVTVLDVNDNSPSFGNSSYILTVMDNRKNIIVGMINASDADEGENAVLTYSCVSSVTSNDACDVMTVNDTTGEVVLLGPLDSLHTYYALVEACDSPTDFSQSRCTTVPVTISLHPDLALNVTSYNFTVHENLPAGTYVGDILTYNDYYSLQHDDFELLERTLRTTKSLDRERQPHYMLVISTNNKNNTNITVLVIVLDVNDNSPVFNKTNYKLTVTDNTNNSTVDTIDANDDDEGEYADLRYSCVSSIHTANDGCRQITINNTTGEIMLQKPLPNPEIYFALVEACDSPTEVSQSRCTTVPFNISLPPDFHLNVTSYNLTVYENLPAGTYVGDLWNNTNISVLVTVLDVNDNSPVFNNTNYNLTVVNNTKDALIQTHVTRQLTPHNGEWNRCTTVPIRISLPPDYHLNVTSYNFTVHENLPAGTYVGDILNNDHNFELQDDTFELHERTLRTKQPLDREKQDHYLFVINTNNQNNTNITVQVSVLDVNDNSPVFNNTNYKLTVVNNTKDALVETVRARDADESENADLSYKCVSVADVDGCGEITVNNETGDIRLRQRLTKSQMYFALVEACDNPVDASQSRCTSVPIRTSLPPNFDLNVTSYNFTVHENLPAGTYVGDLLDYDNHFELHHDKFQLDERTIRTKDSLDREAQDHYMFVINTNNQNNTNISVLVTVLDVNDNSPVFDNSNYRLTVVNNTKDALVHKIDASDADEGENAHLRYRCMPSYVSSSNDCSVFTVNNTTGEIRLQQPLPRSEMYFVLVEACDTPTDISQSRCTTVPVRISWPSDFDLNVTSYNFTVHENLPAGTYVGDILSYDPHFELRDDTFELKERNLQTVEPLDREKQDQYMFVINTNDQNNTNISVLVTVLDVNDNSPVFNKSNYRLLVKDNETNTFGETINASDADEGENAVLTYSCVSSVTSNDACEVITVNDTTGEIRLSWHLVGSHTYYALVEACDSPTDISQRRCTTVPVSLHLPSALSVTSYNFTVHENLPAGTYVGEILNYNDFFVLQHDNFELHEGTLRTKNPLDREDQDHHNLIVNTNNQNNTNISVLVIVLDVNDNNPVFNPNNGSVTLSGKETTGHAITAVNASDLDEGDNAKITYILQPDSMLQYFYINDSGAVILQTLSTLETMDLLIKASDGGSPSLSGFYTLRITIPAVNGSVVIFAPVTSDKLEKTRIESELMRILGVNVTVETVRQHSVDSSAIYITARGMSTGQPLKVEELQKLVDSKPAEIADLFRQSIPDGTNERAIAADDFTTPVIVLIVIAAVLLIALIIATVFIARAHKSSKRNKRMFKSLSTPATFYDTSNTDAEKSDESIGTINPAFVEDDESQSVTLVNETEVTSVADMQSFHEAGDNDDDVSENEGTGRPPDADSGVPSDRENGHGDDDDIDNSSDDGSSSPQSPRSSRYLEAVLDEPLLNSSDPGHDVVDVTSPEMYSDALEALLLPVDSLESGPPAEPPVDFDVQESYPTFVEEEFPKEVTEAALPIVQAEAGSNLDPVTPDDEVEDTGSLNGFLGFRIPTRSFTPPMVRKSQEQREEELEPMPEEPMPDYGKRVRFNFQVTEHEITDYNDNDGDLDEDGNDTENVTGNEEEFPTPPPPPPPALSTDDNFINESSDDSRGGDEHDPNTNKDEEITSF</sequence>
<feature type="region of interest" description="Disordered" evidence="10">
    <location>
        <begin position="1888"/>
        <end position="2034"/>
    </location>
</feature>
<dbReference type="PANTHER" id="PTHR24026">
    <property type="entry name" value="FAT ATYPICAL CADHERIN-RELATED"/>
    <property type="match status" value="1"/>
</dbReference>
<protein>
    <recommendedName>
        <fullName evidence="12">Cadherin domain-containing protein</fullName>
    </recommendedName>
</protein>
<feature type="domain" description="Cadherin" evidence="12">
    <location>
        <begin position="703"/>
        <end position="884"/>
    </location>
</feature>
<evidence type="ECO:0000256" key="10">
    <source>
        <dbReference type="SAM" id="MobiDB-lite"/>
    </source>
</evidence>
<feature type="domain" description="Cadherin" evidence="12">
    <location>
        <begin position="597"/>
        <end position="700"/>
    </location>
</feature>
<dbReference type="SUPFAM" id="SSF49313">
    <property type="entry name" value="Cadherin-like"/>
    <property type="match status" value="14"/>
</dbReference>
<evidence type="ECO:0000256" key="1">
    <source>
        <dbReference type="ARBA" id="ARBA00004370"/>
    </source>
</evidence>